<dbReference type="GO" id="GO:0032259">
    <property type="term" value="P:methylation"/>
    <property type="evidence" value="ECO:0007669"/>
    <property type="project" value="UniProtKB-KW"/>
</dbReference>
<dbReference type="Pfam" id="PF00891">
    <property type="entry name" value="Methyltransf_2"/>
    <property type="match status" value="1"/>
</dbReference>
<evidence type="ECO:0000256" key="1">
    <source>
        <dbReference type="ARBA" id="ARBA00022603"/>
    </source>
</evidence>
<evidence type="ECO:0000259" key="5">
    <source>
        <dbReference type="Pfam" id="PF00891"/>
    </source>
</evidence>
<feature type="domain" description="O-methyltransferase C-terminal" evidence="5">
    <location>
        <begin position="215"/>
        <end position="356"/>
    </location>
</feature>
<dbReference type="GeneID" id="54359976"/>
<dbReference type="PANTHER" id="PTHR43712:SF4">
    <property type="entry name" value="O-METHYLTRANSFERASE DOMAIN-CONTAINING PROTEIN"/>
    <property type="match status" value="1"/>
</dbReference>
<evidence type="ECO:0000256" key="2">
    <source>
        <dbReference type="ARBA" id="ARBA00022679"/>
    </source>
</evidence>
<reference evidence="8" key="3">
    <citation type="submission" date="2025-08" db="UniProtKB">
        <authorList>
            <consortium name="RefSeq"/>
        </authorList>
    </citation>
    <scope>IDENTIFICATION</scope>
    <source>
        <strain evidence="8">CBS 342.82</strain>
    </source>
</reference>
<keyword evidence="7" id="KW-1185">Reference proteome</keyword>
<dbReference type="SUPFAM" id="SSF53335">
    <property type="entry name" value="S-adenosyl-L-methionine-dependent methyltransferases"/>
    <property type="match status" value="1"/>
</dbReference>
<evidence type="ECO:0000259" key="6">
    <source>
        <dbReference type="Pfam" id="PF08100"/>
    </source>
</evidence>
<dbReference type="Proteomes" id="UP000504637">
    <property type="component" value="Unplaced"/>
</dbReference>
<dbReference type="Pfam" id="PF08100">
    <property type="entry name" value="Dimerisation"/>
    <property type="match status" value="1"/>
</dbReference>
<sequence length="378" mass="42434">MLSSKLTKDMGRVRADEAARLKMQDHLRSAADSMETPNDTMLRLFNGALEVPMIKAGCDIGLFKLLSGSSSSMTLDEIAATTKAEPALLGRILRFLAANRFIAETGQDQFGPNLVTRSLSDPAIEGSLRYIFTMAIPAYQALPDFLKDTKLTTPPGTKCAWQKSVNTELDWFPYYKQYPEKLGYFQKLMSVPRDGDWLDVVQFAEAASAVTQDRALFVDIGGNIGHQSKRLRSRYPNLAGRVIVQDLPETINALPPFSGIEFMSYDFFTPQPIKGARFYYMRTVLHDWDEENSIKILKNTAAAMGADSQILIDEMVLPNKGVHWWSTCLDLHMYTMLNALERTVDQWHDLLGKAGLKLVEVKTYAEVMTNSIIVAERL</sequence>
<dbReference type="RefSeq" id="XP_033462198.1">
    <property type="nucleotide sequence ID" value="XM_033602176.1"/>
</dbReference>
<gene>
    <name evidence="8" type="ORF">K489DRAFT_333818</name>
</gene>
<accession>A0A6J3ME84</accession>
<dbReference type="OrthoDB" id="2410195at2759"/>
<dbReference type="SUPFAM" id="SSF46785">
    <property type="entry name" value="Winged helix' DNA-binding domain"/>
    <property type="match status" value="1"/>
</dbReference>
<dbReference type="Gene3D" id="3.40.50.150">
    <property type="entry name" value="Vaccinia Virus protein VP39"/>
    <property type="match status" value="1"/>
</dbReference>
<dbReference type="AlphaFoldDB" id="A0A6J3ME84"/>
<keyword evidence="2" id="KW-0808">Transferase</keyword>
<feature type="active site" description="Proton acceptor" evidence="4">
    <location>
        <position position="286"/>
    </location>
</feature>
<reference evidence="8" key="2">
    <citation type="submission" date="2020-04" db="EMBL/GenBank/DDBJ databases">
        <authorList>
            <consortium name="NCBI Genome Project"/>
        </authorList>
    </citation>
    <scope>NUCLEOTIDE SEQUENCE</scope>
    <source>
        <strain evidence="8">CBS 342.82</strain>
    </source>
</reference>
<reference evidence="8" key="1">
    <citation type="submission" date="2020-01" db="EMBL/GenBank/DDBJ databases">
        <authorList>
            <consortium name="DOE Joint Genome Institute"/>
            <person name="Haridas S."/>
            <person name="Albert R."/>
            <person name="Binder M."/>
            <person name="Bloem J."/>
            <person name="Labutti K."/>
            <person name="Salamov A."/>
            <person name="Andreopoulos B."/>
            <person name="Baker S.E."/>
            <person name="Barry K."/>
            <person name="Bills G."/>
            <person name="Bluhm B.H."/>
            <person name="Cannon C."/>
            <person name="Castanera R."/>
            <person name="Culley D.E."/>
            <person name="Daum C."/>
            <person name="Ezra D."/>
            <person name="Gonzalez J.B."/>
            <person name="Henrissat B."/>
            <person name="Kuo A."/>
            <person name="Liang C."/>
            <person name="Lipzen A."/>
            <person name="Lutzoni F."/>
            <person name="Magnuson J."/>
            <person name="Mondo S."/>
            <person name="Nolan M."/>
            <person name="Ohm R."/>
            <person name="Pangilinan J."/>
            <person name="Park H.-J."/>
            <person name="Ramirez L."/>
            <person name="Alfaro M."/>
            <person name="Sun H."/>
            <person name="Tritt A."/>
            <person name="Yoshinaga Y."/>
            <person name="Zwiers L.-H."/>
            <person name="Turgeon B.G."/>
            <person name="Goodwin S.B."/>
            <person name="Spatafora J.W."/>
            <person name="Crous P.W."/>
            <person name="Grigoriev I.V."/>
        </authorList>
    </citation>
    <scope>NUCLEOTIDE SEQUENCE</scope>
    <source>
        <strain evidence="8">CBS 342.82</strain>
    </source>
</reference>
<dbReference type="PIRSF" id="PIRSF005739">
    <property type="entry name" value="O-mtase"/>
    <property type="match status" value="1"/>
</dbReference>
<dbReference type="InterPro" id="IPR016461">
    <property type="entry name" value="COMT-like"/>
</dbReference>
<dbReference type="Gene3D" id="1.10.10.10">
    <property type="entry name" value="Winged helix-like DNA-binding domain superfamily/Winged helix DNA-binding domain"/>
    <property type="match status" value="1"/>
</dbReference>
<dbReference type="GO" id="GO:0046983">
    <property type="term" value="F:protein dimerization activity"/>
    <property type="evidence" value="ECO:0007669"/>
    <property type="project" value="InterPro"/>
</dbReference>
<dbReference type="InterPro" id="IPR036390">
    <property type="entry name" value="WH_DNA-bd_sf"/>
</dbReference>
<protein>
    <submittedName>
        <fullName evidence="8">O-methyltransferase</fullName>
    </submittedName>
</protein>
<organism evidence="8">
    <name type="scientific">Dissoconium aciculare CBS 342.82</name>
    <dbReference type="NCBI Taxonomy" id="1314786"/>
    <lineage>
        <taxon>Eukaryota</taxon>
        <taxon>Fungi</taxon>
        <taxon>Dikarya</taxon>
        <taxon>Ascomycota</taxon>
        <taxon>Pezizomycotina</taxon>
        <taxon>Dothideomycetes</taxon>
        <taxon>Dothideomycetidae</taxon>
        <taxon>Mycosphaerellales</taxon>
        <taxon>Dissoconiaceae</taxon>
        <taxon>Dissoconium</taxon>
    </lineage>
</organism>
<dbReference type="InterPro" id="IPR029063">
    <property type="entry name" value="SAM-dependent_MTases_sf"/>
</dbReference>
<dbReference type="InterPro" id="IPR012967">
    <property type="entry name" value="COMT_dimerisation"/>
</dbReference>
<dbReference type="InterPro" id="IPR001077">
    <property type="entry name" value="COMT_C"/>
</dbReference>
<evidence type="ECO:0000313" key="7">
    <source>
        <dbReference type="Proteomes" id="UP000504637"/>
    </source>
</evidence>
<keyword evidence="1" id="KW-0489">Methyltransferase</keyword>
<dbReference type="GO" id="GO:0008171">
    <property type="term" value="F:O-methyltransferase activity"/>
    <property type="evidence" value="ECO:0007669"/>
    <property type="project" value="InterPro"/>
</dbReference>
<dbReference type="PROSITE" id="PS51683">
    <property type="entry name" value="SAM_OMT_II"/>
    <property type="match status" value="1"/>
</dbReference>
<dbReference type="InterPro" id="IPR036388">
    <property type="entry name" value="WH-like_DNA-bd_sf"/>
</dbReference>
<keyword evidence="3" id="KW-0949">S-adenosyl-L-methionine</keyword>
<name>A0A6J3ME84_9PEZI</name>
<proteinExistence type="predicted"/>
<feature type="domain" description="O-methyltransferase dimerisation" evidence="6">
    <location>
        <begin position="43"/>
        <end position="108"/>
    </location>
</feature>
<dbReference type="PANTHER" id="PTHR43712">
    <property type="entry name" value="PUTATIVE (AFU_ORTHOLOGUE AFUA_4G14580)-RELATED"/>
    <property type="match status" value="1"/>
</dbReference>
<evidence type="ECO:0000256" key="4">
    <source>
        <dbReference type="PIRSR" id="PIRSR005739-1"/>
    </source>
</evidence>
<evidence type="ECO:0000313" key="8">
    <source>
        <dbReference type="RefSeq" id="XP_033462198.1"/>
    </source>
</evidence>
<evidence type="ECO:0000256" key="3">
    <source>
        <dbReference type="ARBA" id="ARBA00022691"/>
    </source>
</evidence>